<dbReference type="EMBL" id="MU128928">
    <property type="protein sequence ID" value="KAF9517947.1"/>
    <property type="molecule type" value="Genomic_DNA"/>
</dbReference>
<keyword evidence="2" id="KW-1185">Reference proteome</keyword>
<accession>A0A9P6B604</accession>
<evidence type="ECO:0000313" key="2">
    <source>
        <dbReference type="Proteomes" id="UP000886523"/>
    </source>
</evidence>
<comment type="caution">
    <text evidence="1">The sequence shown here is derived from an EMBL/GenBank/DDBJ whole genome shotgun (WGS) entry which is preliminary data.</text>
</comment>
<evidence type="ECO:0000313" key="1">
    <source>
        <dbReference type="EMBL" id="KAF9517947.1"/>
    </source>
</evidence>
<protein>
    <submittedName>
        <fullName evidence="1">Uncharacterized protein</fullName>
    </submittedName>
</protein>
<dbReference type="Proteomes" id="UP000886523">
    <property type="component" value="Unassembled WGS sequence"/>
</dbReference>
<name>A0A9P6B604_9AGAM</name>
<reference evidence="1" key="1">
    <citation type="journal article" date="2020" name="Nat. Commun.">
        <title>Large-scale genome sequencing of mycorrhizal fungi provides insights into the early evolution of symbiotic traits.</title>
        <authorList>
            <person name="Miyauchi S."/>
            <person name="Kiss E."/>
            <person name="Kuo A."/>
            <person name="Drula E."/>
            <person name="Kohler A."/>
            <person name="Sanchez-Garcia M."/>
            <person name="Morin E."/>
            <person name="Andreopoulos B."/>
            <person name="Barry K.W."/>
            <person name="Bonito G."/>
            <person name="Buee M."/>
            <person name="Carver A."/>
            <person name="Chen C."/>
            <person name="Cichocki N."/>
            <person name="Clum A."/>
            <person name="Culley D."/>
            <person name="Crous P.W."/>
            <person name="Fauchery L."/>
            <person name="Girlanda M."/>
            <person name="Hayes R.D."/>
            <person name="Keri Z."/>
            <person name="LaButti K."/>
            <person name="Lipzen A."/>
            <person name="Lombard V."/>
            <person name="Magnuson J."/>
            <person name="Maillard F."/>
            <person name="Murat C."/>
            <person name="Nolan M."/>
            <person name="Ohm R.A."/>
            <person name="Pangilinan J."/>
            <person name="Pereira M.F."/>
            <person name="Perotto S."/>
            <person name="Peter M."/>
            <person name="Pfister S."/>
            <person name="Riley R."/>
            <person name="Sitrit Y."/>
            <person name="Stielow J.B."/>
            <person name="Szollosi G."/>
            <person name="Zifcakova L."/>
            <person name="Stursova M."/>
            <person name="Spatafora J.W."/>
            <person name="Tedersoo L."/>
            <person name="Vaario L.M."/>
            <person name="Yamada A."/>
            <person name="Yan M."/>
            <person name="Wang P."/>
            <person name="Xu J."/>
            <person name="Bruns T."/>
            <person name="Baldrian P."/>
            <person name="Vilgalys R."/>
            <person name="Dunand C."/>
            <person name="Henrissat B."/>
            <person name="Grigoriev I.V."/>
            <person name="Hibbett D."/>
            <person name="Nagy L.G."/>
            <person name="Martin F.M."/>
        </authorList>
    </citation>
    <scope>NUCLEOTIDE SEQUENCE</scope>
    <source>
        <strain evidence="1">UP504</strain>
    </source>
</reference>
<dbReference type="AlphaFoldDB" id="A0A9P6B604"/>
<organism evidence="1 2">
    <name type="scientific">Hydnum rufescens UP504</name>
    <dbReference type="NCBI Taxonomy" id="1448309"/>
    <lineage>
        <taxon>Eukaryota</taxon>
        <taxon>Fungi</taxon>
        <taxon>Dikarya</taxon>
        <taxon>Basidiomycota</taxon>
        <taxon>Agaricomycotina</taxon>
        <taxon>Agaricomycetes</taxon>
        <taxon>Cantharellales</taxon>
        <taxon>Hydnaceae</taxon>
        <taxon>Hydnum</taxon>
    </lineage>
</organism>
<proteinExistence type="predicted"/>
<gene>
    <name evidence="1" type="ORF">BS47DRAFT_1389401</name>
</gene>
<sequence length="311" mass="33847">MQVSADVERHSEIPAVKNLTLPTGITSSCLVASFIVGMWSPSVSLGRSCPPMKQYVFINGIPGISEDFHACSWNQSLSLLWLYGLAHLVAFCCRLEMRIYCIWWHPRSQLYLLQTLCNASPMIGCYNINNIMIDGVDLENCAHIIQILPCSFETDQHAKTEGFRKLSVVICRGSSPITTLPGDYRKHFHSTLNKMKPIVSPPLHLPSILQYKETPQWWYTIPASSTASLPTIAPSTVALSTVALSTVAPSTVALSTIVLSTIAPSTVVPSTIVLSAIMLSTVTPSTAAPYITSSGSATETNKCKTGPCRYP</sequence>
<dbReference type="OrthoDB" id="10009520at2759"/>